<comment type="caution">
    <text evidence="1">The sequence shown here is derived from an EMBL/GenBank/DDBJ whole genome shotgun (WGS) entry which is preliminary data.</text>
</comment>
<reference evidence="1 2" key="1">
    <citation type="journal article" date="2024" name="Nat. Commun.">
        <title>Phylogenomics reveals the evolutionary origins of lichenization in chlorophyte algae.</title>
        <authorList>
            <person name="Puginier C."/>
            <person name="Libourel C."/>
            <person name="Otte J."/>
            <person name="Skaloud P."/>
            <person name="Haon M."/>
            <person name="Grisel S."/>
            <person name="Petersen M."/>
            <person name="Berrin J.G."/>
            <person name="Delaux P.M."/>
            <person name="Dal Grande F."/>
            <person name="Keller J."/>
        </authorList>
    </citation>
    <scope>NUCLEOTIDE SEQUENCE [LARGE SCALE GENOMIC DNA]</scope>
    <source>
        <strain evidence="1 2">SAG 2523</strain>
    </source>
</reference>
<protein>
    <recommendedName>
        <fullName evidence="3">RING-type E3 ubiquitin transferase</fullName>
    </recommendedName>
</protein>
<accession>A0AAW1STR3</accession>
<sequence length="262" mass="28560">MAEGLYCYQCEQGYPVAVHPPRCNDAGDRVCPRCSSDFIELRQDEQPDAQLLRGLRTQLGLPQVEEPSEASDARPAIQHHSFVTPGGTRVAVSLTTTTFTADRMPTDGSNMIIAALTNAFGGQNPMLLNLGNLLGGTAMGVSMGDFSAGELGLEQILQRLMDHCLASTASIRIAFCPGWMRITHALFAAMRFLWRPTPGAPRVSGILRSCTILLWRQPSAALVKVMRIAHRAMAWMVLLLLSGHSGIVHSTCRISRHRLALL</sequence>
<proteinExistence type="predicted"/>
<organism evidence="1 2">
    <name type="scientific">Apatococcus fuscideae</name>
    <dbReference type="NCBI Taxonomy" id="2026836"/>
    <lineage>
        <taxon>Eukaryota</taxon>
        <taxon>Viridiplantae</taxon>
        <taxon>Chlorophyta</taxon>
        <taxon>core chlorophytes</taxon>
        <taxon>Trebouxiophyceae</taxon>
        <taxon>Chlorellales</taxon>
        <taxon>Chlorellaceae</taxon>
        <taxon>Apatococcus</taxon>
    </lineage>
</organism>
<evidence type="ECO:0000313" key="1">
    <source>
        <dbReference type="EMBL" id="KAK9856121.1"/>
    </source>
</evidence>
<dbReference type="Proteomes" id="UP001485043">
    <property type="component" value="Unassembled WGS sequence"/>
</dbReference>
<evidence type="ECO:0000313" key="2">
    <source>
        <dbReference type="Proteomes" id="UP001485043"/>
    </source>
</evidence>
<dbReference type="AlphaFoldDB" id="A0AAW1STR3"/>
<dbReference type="EMBL" id="JALJOV010001025">
    <property type="protein sequence ID" value="KAK9856121.1"/>
    <property type="molecule type" value="Genomic_DNA"/>
</dbReference>
<evidence type="ECO:0008006" key="3">
    <source>
        <dbReference type="Google" id="ProtNLM"/>
    </source>
</evidence>
<gene>
    <name evidence="1" type="ORF">WJX84_006029</name>
</gene>
<name>A0AAW1STR3_9CHLO</name>
<keyword evidence="2" id="KW-1185">Reference proteome</keyword>